<keyword evidence="2" id="KW-1185">Reference proteome</keyword>
<reference evidence="1 2" key="1">
    <citation type="submission" date="2024-02" db="EMBL/GenBank/DDBJ databases">
        <authorList>
            <person name="Daric V."/>
            <person name="Darras S."/>
        </authorList>
    </citation>
    <scope>NUCLEOTIDE SEQUENCE [LARGE SCALE GENOMIC DNA]</scope>
</reference>
<sequence length="67" mass="7674">MVMISLQRADLSITLQQDWENCSPPRDSMKFGVKLIIIRFTEIVCGQNFSTFVNLSYKTMPNNIVSC</sequence>
<dbReference type="Proteomes" id="UP001642483">
    <property type="component" value="Unassembled WGS sequence"/>
</dbReference>
<protein>
    <submittedName>
        <fullName evidence="1">Uncharacterized protein</fullName>
    </submittedName>
</protein>
<evidence type="ECO:0000313" key="2">
    <source>
        <dbReference type="Proteomes" id="UP001642483"/>
    </source>
</evidence>
<name>A0ABP0GTR4_CLALP</name>
<gene>
    <name evidence="1" type="ORF">CVLEPA_LOCUS28397</name>
</gene>
<comment type="caution">
    <text evidence="1">The sequence shown here is derived from an EMBL/GenBank/DDBJ whole genome shotgun (WGS) entry which is preliminary data.</text>
</comment>
<evidence type="ECO:0000313" key="1">
    <source>
        <dbReference type="EMBL" id="CAK8695111.1"/>
    </source>
</evidence>
<proteinExistence type="predicted"/>
<organism evidence="1 2">
    <name type="scientific">Clavelina lepadiformis</name>
    <name type="common">Light-bulb sea squirt</name>
    <name type="synonym">Ascidia lepadiformis</name>
    <dbReference type="NCBI Taxonomy" id="159417"/>
    <lineage>
        <taxon>Eukaryota</taxon>
        <taxon>Metazoa</taxon>
        <taxon>Chordata</taxon>
        <taxon>Tunicata</taxon>
        <taxon>Ascidiacea</taxon>
        <taxon>Aplousobranchia</taxon>
        <taxon>Clavelinidae</taxon>
        <taxon>Clavelina</taxon>
    </lineage>
</organism>
<accession>A0ABP0GTR4</accession>
<dbReference type="EMBL" id="CAWYQH010000141">
    <property type="protein sequence ID" value="CAK8695111.1"/>
    <property type="molecule type" value="Genomic_DNA"/>
</dbReference>